<dbReference type="GO" id="GO:0005777">
    <property type="term" value="C:peroxisome"/>
    <property type="evidence" value="ECO:0007669"/>
    <property type="project" value="UniProtKB-SubCell"/>
</dbReference>
<comment type="similarity">
    <text evidence="3 7">Belongs to the enoyl-CoA hydratase/isomerase family.</text>
</comment>
<sequence length="270" mass="29228">MSQNHPTVQGCLISFPTPQILLLTLNRPEKRNSITLATSKEIQELWSWFDAHPTLRVAIITGAGGSFCAGADLKEWNDLNARGIENKMTAPGLAGLPRRRGVKPIIAAVNGFCLGGGFEMITNCDIVVASSTATFGLPEVQRGIAAVAGSLPRLVRVVGRQRAAQIALTGRPFSAAQMERWGLVNEVVDTPEGLVDRAVEIATAIASNSPDSIRVTLEGLHLGWEEAHVEVGSERLVEEWYGKLMAGENFHEGVRAFAEKRAPQWRASKL</sequence>
<protein>
    <recommendedName>
        <fullName evidence="10">Enoyl-CoA hydratase</fullName>
    </recommendedName>
</protein>
<dbReference type="PANTHER" id="PTHR11941:SF152">
    <property type="entry name" value="ENOYL-COA HYDRATASE_ISOMERASE FAMILY PROTEIN (AFU_ORTHOLOGUE AFUA_3G03410)"/>
    <property type="match status" value="1"/>
</dbReference>
<dbReference type="RefSeq" id="XP_020057549.1">
    <property type="nucleotide sequence ID" value="XM_020197877.1"/>
</dbReference>
<dbReference type="PANTHER" id="PTHR11941">
    <property type="entry name" value="ENOYL-COA HYDRATASE-RELATED"/>
    <property type="match status" value="1"/>
</dbReference>
<dbReference type="OrthoDB" id="2139957at2759"/>
<dbReference type="Gene3D" id="1.10.12.10">
    <property type="entry name" value="Lyase 2-enoyl-coa Hydratase, Chain A, domain 2"/>
    <property type="match status" value="1"/>
</dbReference>
<dbReference type="GO" id="GO:0006635">
    <property type="term" value="P:fatty acid beta-oxidation"/>
    <property type="evidence" value="ECO:0007669"/>
    <property type="project" value="TreeGrafter"/>
</dbReference>
<dbReference type="Proteomes" id="UP000184546">
    <property type="component" value="Unassembled WGS sequence"/>
</dbReference>
<dbReference type="Gene3D" id="3.90.226.10">
    <property type="entry name" value="2-enoyl-CoA Hydratase, Chain A, domain 1"/>
    <property type="match status" value="1"/>
</dbReference>
<dbReference type="InterPro" id="IPR001753">
    <property type="entry name" value="Enoyl-CoA_hydra/iso"/>
</dbReference>
<dbReference type="FunFam" id="3.90.226.10:FF:000074">
    <property type="entry name" value="Enoyl-CoA hydratase (AFU_orthologue AFUA_2G10650)"/>
    <property type="match status" value="1"/>
</dbReference>
<dbReference type="CDD" id="cd06558">
    <property type="entry name" value="crotonase-like"/>
    <property type="match status" value="1"/>
</dbReference>
<dbReference type="STRING" id="690307.A0A1L9WYB5"/>
<dbReference type="EMBL" id="KV878974">
    <property type="protein sequence ID" value="OJK01210.1"/>
    <property type="molecule type" value="Genomic_DNA"/>
</dbReference>
<dbReference type="VEuPathDB" id="FungiDB:ASPACDRAFT_1866533"/>
<dbReference type="InterPro" id="IPR018376">
    <property type="entry name" value="Enoyl-CoA_hyd/isom_CS"/>
</dbReference>
<dbReference type="OMA" id="VGRAFCT"/>
<evidence type="ECO:0000256" key="1">
    <source>
        <dbReference type="ARBA" id="ARBA00004275"/>
    </source>
</evidence>
<dbReference type="SUPFAM" id="SSF52096">
    <property type="entry name" value="ClpP/crotonase"/>
    <property type="match status" value="1"/>
</dbReference>
<dbReference type="InterPro" id="IPR014748">
    <property type="entry name" value="Enoyl-CoA_hydra_C"/>
</dbReference>
<evidence type="ECO:0000313" key="8">
    <source>
        <dbReference type="EMBL" id="OJK01210.1"/>
    </source>
</evidence>
<accession>A0A1L9WYB5</accession>
<evidence type="ECO:0000256" key="3">
    <source>
        <dbReference type="ARBA" id="ARBA00005254"/>
    </source>
</evidence>
<dbReference type="GO" id="GO:0005739">
    <property type="term" value="C:mitochondrion"/>
    <property type="evidence" value="ECO:0007669"/>
    <property type="project" value="TreeGrafter"/>
</dbReference>
<keyword evidence="9" id="KW-1185">Reference proteome</keyword>
<dbReference type="Pfam" id="PF00378">
    <property type="entry name" value="ECH_1"/>
    <property type="match status" value="1"/>
</dbReference>
<evidence type="ECO:0000256" key="7">
    <source>
        <dbReference type="RuleBase" id="RU003707"/>
    </source>
</evidence>
<dbReference type="GO" id="GO:0016829">
    <property type="term" value="F:lyase activity"/>
    <property type="evidence" value="ECO:0007669"/>
    <property type="project" value="UniProtKB-KW"/>
</dbReference>
<name>A0A1L9WYB5_ASPA1</name>
<keyword evidence="5" id="KW-0413">Isomerase</keyword>
<comment type="pathway">
    <text evidence="2">Siderophore biosynthesis.</text>
</comment>
<dbReference type="GeneID" id="30971691"/>
<comment type="subcellular location">
    <subcellularLocation>
        <location evidence="1">Peroxisome</location>
    </subcellularLocation>
</comment>
<evidence type="ECO:0000256" key="5">
    <source>
        <dbReference type="ARBA" id="ARBA00023235"/>
    </source>
</evidence>
<keyword evidence="6" id="KW-0456">Lyase</keyword>
<proteinExistence type="inferred from homology"/>
<keyword evidence="4" id="KW-0576">Peroxisome</keyword>
<dbReference type="InterPro" id="IPR029045">
    <property type="entry name" value="ClpP/crotonase-like_dom_sf"/>
</dbReference>
<reference evidence="9" key="1">
    <citation type="journal article" date="2017" name="Genome Biol.">
        <title>Comparative genomics reveals high biological diversity and specific adaptations in the industrially and medically important fungal genus Aspergillus.</title>
        <authorList>
            <person name="de Vries R.P."/>
            <person name="Riley R."/>
            <person name="Wiebenga A."/>
            <person name="Aguilar-Osorio G."/>
            <person name="Amillis S."/>
            <person name="Uchima C.A."/>
            <person name="Anderluh G."/>
            <person name="Asadollahi M."/>
            <person name="Askin M."/>
            <person name="Barry K."/>
            <person name="Battaglia E."/>
            <person name="Bayram O."/>
            <person name="Benocci T."/>
            <person name="Braus-Stromeyer S.A."/>
            <person name="Caldana C."/>
            <person name="Canovas D."/>
            <person name="Cerqueira G.C."/>
            <person name="Chen F."/>
            <person name="Chen W."/>
            <person name="Choi C."/>
            <person name="Clum A."/>
            <person name="Dos Santos R.A."/>
            <person name="Damasio A.R."/>
            <person name="Diallinas G."/>
            <person name="Emri T."/>
            <person name="Fekete E."/>
            <person name="Flipphi M."/>
            <person name="Freyberg S."/>
            <person name="Gallo A."/>
            <person name="Gournas C."/>
            <person name="Habgood R."/>
            <person name="Hainaut M."/>
            <person name="Harispe M.L."/>
            <person name="Henrissat B."/>
            <person name="Hilden K.S."/>
            <person name="Hope R."/>
            <person name="Hossain A."/>
            <person name="Karabika E."/>
            <person name="Karaffa L."/>
            <person name="Karanyi Z."/>
            <person name="Krasevec N."/>
            <person name="Kuo A."/>
            <person name="Kusch H."/>
            <person name="LaButti K."/>
            <person name="Lagendijk E.L."/>
            <person name="Lapidus A."/>
            <person name="Levasseur A."/>
            <person name="Lindquist E."/>
            <person name="Lipzen A."/>
            <person name="Logrieco A.F."/>
            <person name="MacCabe A."/>
            <person name="Maekelae M.R."/>
            <person name="Malavazi I."/>
            <person name="Melin P."/>
            <person name="Meyer V."/>
            <person name="Mielnichuk N."/>
            <person name="Miskei M."/>
            <person name="Molnar A.P."/>
            <person name="Mule G."/>
            <person name="Ngan C.Y."/>
            <person name="Orejas M."/>
            <person name="Orosz E."/>
            <person name="Ouedraogo J.P."/>
            <person name="Overkamp K.M."/>
            <person name="Park H.-S."/>
            <person name="Perrone G."/>
            <person name="Piumi F."/>
            <person name="Punt P.J."/>
            <person name="Ram A.F."/>
            <person name="Ramon A."/>
            <person name="Rauscher S."/>
            <person name="Record E."/>
            <person name="Riano-Pachon D.M."/>
            <person name="Robert V."/>
            <person name="Roehrig J."/>
            <person name="Ruller R."/>
            <person name="Salamov A."/>
            <person name="Salih N.S."/>
            <person name="Samson R.A."/>
            <person name="Sandor E."/>
            <person name="Sanguinetti M."/>
            <person name="Schuetze T."/>
            <person name="Sepcic K."/>
            <person name="Shelest E."/>
            <person name="Sherlock G."/>
            <person name="Sophianopoulou V."/>
            <person name="Squina F.M."/>
            <person name="Sun H."/>
            <person name="Susca A."/>
            <person name="Todd R.B."/>
            <person name="Tsang A."/>
            <person name="Unkles S.E."/>
            <person name="van de Wiele N."/>
            <person name="van Rossen-Uffink D."/>
            <person name="Oliveira J.V."/>
            <person name="Vesth T.C."/>
            <person name="Visser J."/>
            <person name="Yu J.-H."/>
            <person name="Zhou M."/>
            <person name="Andersen M.R."/>
            <person name="Archer D.B."/>
            <person name="Baker S.E."/>
            <person name="Benoit I."/>
            <person name="Brakhage A.A."/>
            <person name="Braus G.H."/>
            <person name="Fischer R."/>
            <person name="Frisvad J.C."/>
            <person name="Goldman G.H."/>
            <person name="Houbraken J."/>
            <person name="Oakley B."/>
            <person name="Pocsi I."/>
            <person name="Scazzocchio C."/>
            <person name="Seiboth B."/>
            <person name="vanKuyk P.A."/>
            <person name="Wortman J."/>
            <person name="Dyer P.S."/>
            <person name="Grigoriev I.V."/>
        </authorList>
    </citation>
    <scope>NUCLEOTIDE SEQUENCE [LARGE SCALE GENOMIC DNA]</scope>
    <source>
        <strain evidence="9">ATCC 16872 / CBS 172.66 / WB 5094</strain>
    </source>
</reference>
<gene>
    <name evidence="8" type="ORF">ASPACDRAFT_1866533</name>
</gene>
<evidence type="ECO:0000313" key="9">
    <source>
        <dbReference type="Proteomes" id="UP000184546"/>
    </source>
</evidence>
<evidence type="ECO:0000256" key="2">
    <source>
        <dbReference type="ARBA" id="ARBA00004924"/>
    </source>
</evidence>
<evidence type="ECO:0000256" key="6">
    <source>
        <dbReference type="ARBA" id="ARBA00023239"/>
    </source>
</evidence>
<evidence type="ECO:0008006" key="10">
    <source>
        <dbReference type="Google" id="ProtNLM"/>
    </source>
</evidence>
<dbReference type="PROSITE" id="PS00166">
    <property type="entry name" value="ENOYL_COA_HYDRATASE"/>
    <property type="match status" value="1"/>
</dbReference>
<organism evidence="8 9">
    <name type="scientific">Aspergillus aculeatus (strain ATCC 16872 / CBS 172.66 / WB 5094)</name>
    <dbReference type="NCBI Taxonomy" id="690307"/>
    <lineage>
        <taxon>Eukaryota</taxon>
        <taxon>Fungi</taxon>
        <taxon>Dikarya</taxon>
        <taxon>Ascomycota</taxon>
        <taxon>Pezizomycotina</taxon>
        <taxon>Eurotiomycetes</taxon>
        <taxon>Eurotiomycetidae</taxon>
        <taxon>Eurotiales</taxon>
        <taxon>Aspergillaceae</taxon>
        <taxon>Aspergillus</taxon>
        <taxon>Aspergillus subgen. Circumdati</taxon>
    </lineage>
</organism>
<dbReference type="GO" id="GO:0016853">
    <property type="term" value="F:isomerase activity"/>
    <property type="evidence" value="ECO:0007669"/>
    <property type="project" value="UniProtKB-KW"/>
</dbReference>
<dbReference type="AlphaFoldDB" id="A0A1L9WYB5"/>
<evidence type="ECO:0000256" key="4">
    <source>
        <dbReference type="ARBA" id="ARBA00023140"/>
    </source>
</evidence>